<accession>A0A8J2XT56</accession>
<dbReference type="InterPro" id="IPR028978">
    <property type="entry name" value="Chorismate_lyase_/UTRA_dom_sf"/>
</dbReference>
<dbReference type="Proteomes" id="UP000607559">
    <property type="component" value="Unassembled WGS sequence"/>
</dbReference>
<gene>
    <name evidence="1" type="ORF">GCM10011511_43010</name>
</gene>
<dbReference type="Gene3D" id="3.40.1410.10">
    <property type="entry name" value="Chorismate lyase-like"/>
    <property type="match status" value="1"/>
</dbReference>
<evidence type="ECO:0000313" key="2">
    <source>
        <dbReference type="Proteomes" id="UP000607559"/>
    </source>
</evidence>
<evidence type="ECO:0000313" key="1">
    <source>
        <dbReference type="EMBL" id="GGB14559.1"/>
    </source>
</evidence>
<dbReference type="RefSeq" id="WP_188935612.1">
    <property type="nucleotide sequence ID" value="NZ_BMJC01000004.1"/>
</dbReference>
<keyword evidence="2" id="KW-1185">Reference proteome</keyword>
<proteinExistence type="predicted"/>
<dbReference type="SUPFAM" id="SSF64288">
    <property type="entry name" value="Chorismate lyase-like"/>
    <property type="match status" value="1"/>
</dbReference>
<reference evidence="1" key="1">
    <citation type="journal article" date="2014" name="Int. J. Syst. Evol. Microbiol.">
        <title>Complete genome sequence of Corynebacterium casei LMG S-19264T (=DSM 44701T), isolated from a smear-ripened cheese.</title>
        <authorList>
            <consortium name="US DOE Joint Genome Institute (JGI-PGF)"/>
            <person name="Walter F."/>
            <person name="Albersmeier A."/>
            <person name="Kalinowski J."/>
            <person name="Ruckert C."/>
        </authorList>
    </citation>
    <scope>NUCLEOTIDE SEQUENCE</scope>
    <source>
        <strain evidence="1">CGMCC 1.15448</strain>
    </source>
</reference>
<dbReference type="AlphaFoldDB" id="A0A8J2XT56"/>
<organism evidence="1 2">
    <name type="scientific">Puia dinghuensis</name>
    <dbReference type="NCBI Taxonomy" id="1792502"/>
    <lineage>
        <taxon>Bacteria</taxon>
        <taxon>Pseudomonadati</taxon>
        <taxon>Bacteroidota</taxon>
        <taxon>Chitinophagia</taxon>
        <taxon>Chitinophagales</taxon>
        <taxon>Chitinophagaceae</taxon>
        <taxon>Puia</taxon>
    </lineage>
</organism>
<reference evidence="1" key="2">
    <citation type="submission" date="2020-09" db="EMBL/GenBank/DDBJ databases">
        <authorList>
            <person name="Sun Q."/>
            <person name="Zhou Y."/>
        </authorList>
    </citation>
    <scope>NUCLEOTIDE SEQUENCE</scope>
    <source>
        <strain evidence="1">CGMCC 1.15448</strain>
    </source>
</reference>
<comment type="caution">
    <text evidence="1">The sequence shown here is derived from an EMBL/GenBank/DDBJ whole genome shotgun (WGS) entry which is preliminary data.</text>
</comment>
<dbReference type="EMBL" id="BMJC01000004">
    <property type="protein sequence ID" value="GGB14559.1"/>
    <property type="molecule type" value="Genomic_DNA"/>
</dbReference>
<protein>
    <submittedName>
        <fullName evidence="1">Uncharacterized protein</fullName>
    </submittedName>
</protein>
<sequence>MLSNSTRSLVHKLVELNSSTTLFLESIRGGRLHVALESQEEVQIQAQWFIKRVVKLFFDSADIPLLYCESLLNKSMLTKGEYVSLVEGMMPIGIVFHHYNHPDMIKKINVQIKEEVNPDLARLLNVSSELIFKKKYDYWVGDREIGYICEFFNEESLRRS</sequence>
<name>A0A8J2XT56_9BACT</name>